<dbReference type="AlphaFoldDB" id="A0A7V3VUN1"/>
<protein>
    <submittedName>
        <fullName evidence="1">Uncharacterized protein</fullName>
    </submittedName>
</protein>
<organism evidence="1">
    <name type="scientific">candidate division WOR-3 bacterium</name>
    <dbReference type="NCBI Taxonomy" id="2052148"/>
    <lineage>
        <taxon>Bacteria</taxon>
        <taxon>Bacteria division WOR-3</taxon>
    </lineage>
</organism>
<accession>A0A7V3VUN1</accession>
<dbReference type="GO" id="GO:0030145">
    <property type="term" value="F:manganese ion binding"/>
    <property type="evidence" value="ECO:0007669"/>
    <property type="project" value="InterPro"/>
</dbReference>
<evidence type="ECO:0000313" key="1">
    <source>
        <dbReference type="EMBL" id="HGE78489.1"/>
    </source>
</evidence>
<dbReference type="Gene3D" id="3.20.20.150">
    <property type="entry name" value="Divalent-metal-dependent TIM barrel enzymes"/>
    <property type="match status" value="1"/>
</dbReference>
<sequence length="41" mass="5115">MKVIPFWSVWNYLCHKSSVPLDFYWLDDIYKYERDILSKSQ</sequence>
<gene>
    <name evidence="1" type="ORF">ENX68_05765</name>
</gene>
<dbReference type="Pfam" id="PF06134">
    <property type="entry name" value="RhaA"/>
    <property type="match status" value="1"/>
</dbReference>
<reference evidence="1" key="1">
    <citation type="journal article" date="2020" name="mSystems">
        <title>Genome- and Community-Level Interaction Insights into Carbon Utilization and Element Cycling Functions of Hydrothermarchaeota in Hydrothermal Sediment.</title>
        <authorList>
            <person name="Zhou Z."/>
            <person name="Liu Y."/>
            <person name="Xu W."/>
            <person name="Pan J."/>
            <person name="Luo Z.H."/>
            <person name="Li M."/>
        </authorList>
    </citation>
    <scope>NUCLEOTIDE SEQUENCE [LARGE SCALE GENOMIC DNA]</scope>
    <source>
        <strain evidence="1">SpSt-961</strain>
    </source>
</reference>
<proteinExistence type="predicted"/>
<comment type="caution">
    <text evidence="1">The sequence shown here is derived from an EMBL/GenBank/DDBJ whole genome shotgun (WGS) entry which is preliminary data.</text>
</comment>
<name>A0A7V3VUN1_UNCW3</name>
<dbReference type="InterPro" id="IPR009308">
    <property type="entry name" value="Rhamnose_isomerase"/>
</dbReference>
<dbReference type="GO" id="GO:0008740">
    <property type="term" value="F:L-rhamnose isomerase activity"/>
    <property type="evidence" value="ECO:0007669"/>
    <property type="project" value="InterPro"/>
</dbReference>
<dbReference type="EMBL" id="DTOZ01000148">
    <property type="protein sequence ID" value="HGE78489.1"/>
    <property type="molecule type" value="Genomic_DNA"/>
</dbReference>